<name>A0ABD0LCC8_9CAEN</name>
<reference evidence="1 2" key="1">
    <citation type="journal article" date="2023" name="Sci. Data">
        <title>Genome assembly of the Korean intertidal mud-creeper Batillaria attramentaria.</title>
        <authorList>
            <person name="Patra A.K."/>
            <person name="Ho P.T."/>
            <person name="Jun S."/>
            <person name="Lee S.J."/>
            <person name="Kim Y."/>
            <person name="Won Y.J."/>
        </authorList>
    </citation>
    <scope>NUCLEOTIDE SEQUENCE [LARGE SCALE GENOMIC DNA]</scope>
    <source>
        <strain evidence="1">Wonlab-2016</strain>
    </source>
</reference>
<protein>
    <submittedName>
        <fullName evidence="1">Uncharacterized protein</fullName>
    </submittedName>
</protein>
<organism evidence="1 2">
    <name type="scientific">Batillaria attramentaria</name>
    <dbReference type="NCBI Taxonomy" id="370345"/>
    <lineage>
        <taxon>Eukaryota</taxon>
        <taxon>Metazoa</taxon>
        <taxon>Spiralia</taxon>
        <taxon>Lophotrochozoa</taxon>
        <taxon>Mollusca</taxon>
        <taxon>Gastropoda</taxon>
        <taxon>Caenogastropoda</taxon>
        <taxon>Sorbeoconcha</taxon>
        <taxon>Cerithioidea</taxon>
        <taxon>Batillariidae</taxon>
        <taxon>Batillaria</taxon>
    </lineage>
</organism>
<dbReference type="Proteomes" id="UP001519460">
    <property type="component" value="Unassembled WGS sequence"/>
</dbReference>
<dbReference type="AlphaFoldDB" id="A0ABD0LCC8"/>
<comment type="caution">
    <text evidence="1">The sequence shown here is derived from an EMBL/GenBank/DDBJ whole genome shotgun (WGS) entry which is preliminary data.</text>
</comment>
<keyword evidence="2" id="KW-1185">Reference proteome</keyword>
<proteinExistence type="predicted"/>
<accession>A0ABD0LCC8</accession>
<dbReference type="EMBL" id="JACVVK020000061">
    <property type="protein sequence ID" value="KAK7497078.1"/>
    <property type="molecule type" value="Genomic_DNA"/>
</dbReference>
<evidence type="ECO:0000313" key="2">
    <source>
        <dbReference type="Proteomes" id="UP001519460"/>
    </source>
</evidence>
<gene>
    <name evidence="1" type="ORF">BaRGS_00011608</name>
</gene>
<evidence type="ECO:0000313" key="1">
    <source>
        <dbReference type="EMBL" id="KAK7497078.1"/>
    </source>
</evidence>
<sequence length="116" mass="12553">MGNNQVHVVNKTGESIQCISFNNSELIYKRYRSKFHLPVSGDPVAVDGLQGGHAVKVGIIFREGEGCSYYDLFQVEHGTALCINKISKDSGVTDFSPEGPVRLLQRGRSIGATAGI</sequence>